<keyword evidence="3" id="KW-0812">Transmembrane</keyword>
<evidence type="ECO:0000259" key="4">
    <source>
        <dbReference type="PROSITE" id="PS51034"/>
    </source>
</evidence>
<proteinExistence type="predicted"/>
<sequence length="645" mass="73116">MITPSGPSDPDHIGDGNKTPENKPRLAAFRLMAGRLTVNAIQSVAVTELLLLPGHIASHITSILCEMLLGIVALLIVRIEASDFDYARILGTPKMTCVEDGVMLDIETSLPFQGRIYVTDKNGSRVYSGFISIGFHPVVMTPSDRVFALRCLDEAPVREISDRSDVNCTHAVRQAAHWDRMPTNFTIGDPIVHDWSCQFPREEEGQFLTVLTYCSAVSRTGQVMHLIDENGCIVDQELLSDLTYSNYQVKIYGRAKMFRFVSGDKFRFECRLRMCRKGVGGCNSESIPPKCAFTKEEILKHKEGRRTRLDAVDQHFKTNLLNDAVSFAREISVSSEWIHVAHNDYTDAENLRERYRINGVVDHSMEPLARPIRAPHFLKYISYREVQPPMAATMRFLPVLATKLERFEKSKPTWRTTYIILPPGSTPSPDLFRETKGEDVLQLTLPSTGWQIAQTPRVALPFDDVPAGTTTTTRRPRKVVYRPNESEAREDDLELMDLNAGEPPFDADSAEINRIPGSVNDIQEQFENHRQQWRLDEVPVNQNETIILAGAQCSNSTTSGTSQRCKWSSMENILLAWSFGSLVLWIILGAVCFHRYNSKKPAWTRRRHMISAACVIPREHPWTHQDAFVEPKPAYHKKEIDLQHL</sequence>
<dbReference type="PROSITE" id="PS51034">
    <property type="entry name" value="ZP_2"/>
    <property type="match status" value="1"/>
</dbReference>
<accession>A0AA36FUI9</accession>
<keyword evidence="3" id="KW-0472">Membrane</keyword>
<reference evidence="5" key="1">
    <citation type="submission" date="2023-06" db="EMBL/GenBank/DDBJ databases">
        <authorList>
            <person name="Delattre M."/>
        </authorList>
    </citation>
    <scope>NUCLEOTIDE SEQUENCE</scope>
    <source>
        <strain evidence="5">AF72</strain>
    </source>
</reference>
<dbReference type="PANTHER" id="PTHR22907:SF56">
    <property type="entry name" value="TRANSMEMBRANE PROTEIN RAM-5"/>
    <property type="match status" value="1"/>
</dbReference>
<keyword evidence="6" id="KW-1185">Reference proteome</keyword>
<feature type="transmembrane region" description="Helical" evidence="3">
    <location>
        <begin position="574"/>
        <end position="596"/>
    </location>
</feature>
<comment type="caution">
    <text evidence="5">The sequence shown here is derived from an EMBL/GenBank/DDBJ whole genome shotgun (WGS) entry which is preliminary data.</text>
</comment>
<dbReference type="EMBL" id="CATQJA010001066">
    <property type="protein sequence ID" value="CAJ0565536.1"/>
    <property type="molecule type" value="Genomic_DNA"/>
</dbReference>
<evidence type="ECO:0000256" key="2">
    <source>
        <dbReference type="SAM" id="MobiDB-lite"/>
    </source>
</evidence>
<dbReference type="InterPro" id="IPR057475">
    <property type="entry name" value="CUT_C"/>
</dbReference>
<feature type="region of interest" description="Disordered" evidence="2">
    <location>
        <begin position="1"/>
        <end position="22"/>
    </location>
</feature>
<dbReference type="Pfam" id="PF25301">
    <property type="entry name" value="CUT_C"/>
    <property type="match status" value="1"/>
</dbReference>
<evidence type="ECO:0000313" key="5">
    <source>
        <dbReference type="EMBL" id="CAJ0565536.1"/>
    </source>
</evidence>
<feature type="domain" description="ZP" evidence="4">
    <location>
        <begin position="64"/>
        <end position="289"/>
    </location>
</feature>
<dbReference type="AlphaFoldDB" id="A0AA36FUI9"/>
<feature type="non-terminal residue" evidence="5">
    <location>
        <position position="645"/>
    </location>
</feature>
<protein>
    <recommendedName>
        <fullName evidence="4">ZP domain-containing protein</fullName>
    </recommendedName>
</protein>
<organism evidence="5 6">
    <name type="scientific">Mesorhabditis spiculigera</name>
    <dbReference type="NCBI Taxonomy" id="96644"/>
    <lineage>
        <taxon>Eukaryota</taxon>
        <taxon>Metazoa</taxon>
        <taxon>Ecdysozoa</taxon>
        <taxon>Nematoda</taxon>
        <taxon>Chromadorea</taxon>
        <taxon>Rhabditida</taxon>
        <taxon>Rhabditina</taxon>
        <taxon>Rhabditomorpha</taxon>
        <taxon>Rhabditoidea</taxon>
        <taxon>Rhabditidae</taxon>
        <taxon>Mesorhabditinae</taxon>
        <taxon>Mesorhabditis</taxon>
    </lineage>
</organism>
<name>A0AA36FUI9_9BILA</name>
<keyword evidence="3" id="KW-1133">Transmembrane helix</keyword>
<dbReference type="InterPro" id="IPR001507">
    <property type="entry name" value="ZP_dom"/>
</dbReference>
<dbReference type="Proteomes" id="UP001177023">
    <property type="component" value="Unassembled WGS sequence"/>
</dbReference>
<feature type="compositionally biased region" description="Basic and acidic residues" evidence="2">
    <location>
        <begin position="9"/>
        <end position="22"/>
    </location>
</feature>
<gene>
    <name evidence="5" type="ORF">MSPICULIGERA_LOCUS4173</name>
</gene>
<evidence type="ECO:0000256" key="3">
    <source>
        <dbReference type="SAM" id="Phobius"/>
    </source>
</evidence>
<keyword evidence="1" id="KW-0732">Signal</keyword>
<dbReference type="SMART" id="SM00241">
    <property type="entry name" value="ZP"/>
    <property type="match status" value="1"/>
</dbReference>
<dbReference type="PANTHER" id="PTHR22907">
    <property type="entry name" value="GH04558P"/>
    <property type="match status" value="1"/>
</dbReference>
<evidence type="ECO:0000313" key="6">
    <source>
        <dbReference type="Proteomes" id="UP001177023"/>
    </source>
</evidence>
<evidence type="ECO:0000256" key="1">
    <source>
        <dbReference type="ARBA" id="ARBA00022729"/>
    </source>
</evidence>
<dbReference type="InterPro" id="IPR051962">
    <property type="entry name" value="Cuticlin"/>
</dbReference>